<dbReference type="AlphaFoldDB" id="A0A5B7CXW6"/>
<dbReference type="EMBL" id="VSRR010000265">
    <property type="protein sequence ID" value="MPC13206.1"/>
    <property type="molecule type" value="Genomic_DNA"/>
</dbReference>
<protein>
    <submittedName>
        <fullName evidence="2">Uncharacterized protein</fullName>
    </submittedName>
</protein>
<evidence type="ECO:0000256" key="1">
    <source>
        <dbReference type="SAM" id="MobiDB-lite"/>
    </source>
</evidence>
<proteinExistence type="predicted"/>
<feature type="region of interest" description="Disordered" evidence="1">
    <location>
        <begin position="57"/>
        <end position="112"/>
    </location>
</feature>
<dbReference type="Proteomes" id="UP000324222">
    <property type="component" value="Unassembled WGS sequence"/>
</dbReference>
<keyword evidence="3" id="KW-1185">Reference proteome</keyword>
<reference evidence="2 3" key="1">
    <citation type="submission" date="2019-05" db="EMBL/GenBank/DDBJ databases">
        <title>Another draft genome of Portunus trituberculatus and its Hox gene families provides insights of decapod evolution.</title>
        <authorList>
            <person name="Jeong J.-H."/>
            <person name="Song I."/>
            <person name="Kim S."/>
            <person name="Choi T."/>
            <person name="Kim D."/>
            <person name="Ryu S."/>
            <person name="Kim W."/>
        </authorList>
    </citation>
    <scope>NUCLEOTIDE SEQUENCE [LARGE SCALE GENOMIC DNA]</scope>
    <source>
        <tissue evidence="2">Muscle</tissue>
    </source>
</reference>
<gene>
    <name evidence="2" type="ORF">E2C01_005929</name>
</gene>
<sequence>MQQDCPPLSLTLLPSTLRDTLFKITSPISFPLFFPVTSLSLSLHSLDYLPSPLSSPHQIRIPELGGHGKYNTEMPRLQGPPDHPKEAGRGTGRGQTDWSAGRSITTTKAPLV</sequence>
<evidence type="ECO:0000313" key="2">
    <source>
        <dbReference type="EMBL" id="MPC13206.1"/>
    </source>
</evidence>
<comment type="caution">
    <text evidence="2">The sequence shown here is derived from an EMBL/GenBank/DDBJ whole genome shotgun (WGS) entry which is preliminary data.</text>
</comment>
<organism evidence="2 3">
    <name type="scientific">Portunus trituberculatus</name>
    <name type="common">Swimming crab</name>
    <name type="synonym">Neptunus trituberculatus</name>
    <dbReference type="NCBI Taxonomy" id="210409"/>
    <lineage>
        <taxon>Eukaryota</taxon>
        <taxon>Metazoa</taxon>
        <taxon>Ecdysozoa</taxon>
        <taxon>Arthropoda</taxon>
        <taxon>Crustacea</taxon>
        <taxon>Multicrustacea</taxon>
        <taxon>Malacostraca</taxon>
        <taxon>Eumalacostraca</taxon>
        <taxon>Eucarida</taxon>
        <taxon>Decapoda</taxon>
        <taxon>Pleocyemata</taxon>
        <taxon>Brachyura</taxon>
        <taxon>Eubrachyura</taxon>
        <taxon>Portunoidea</taxon>
        <taxon>Portunidae</taxon>
        <taxon>Portuninae</taxon>
        <taxon>Portunus</taxon>
    </lineage>
</organism>
<accession>A0A5B7CXW6</accession>
<evidence type="ECO:0000313" key="3">
    <source>
        <dbReference type="Proteomes" id="UP000324222"/>
    </source>
</evidence>
<feature type="compositionally biased region" description="Polar residues" evidence="1">
    <location>
        <begin position="94"/>
        <end position="112"/>
    </location>
</feature>
<name>A0A5B7CXW6_PORTR</name>